<dbReference type="PANTHER" id="PTHR45749">
    <property type="match status" value="1"/>
</dbReference>
<dbReference type="InterPro" id="IPR025398">
    <property type="entry name" value="DUF4371"/>
</dbReference>
<organism evidence="2 3">
    <name type="scientific">Prunus dulcis</name>
    <name type="common">Almond</name>
    <name type="synonym">Amygdalus dulcis</name>
    <dbReference type="NCBI Taxonomy" id="3755"/>
    <lineage>
        <taxon>Eukaryota</taxon>
        <taxon>Viridiplantae</taxon>
        <taxon>Streptophyta</taxon>
        <taxon>Embryophyta</taxon>
        <taxon>Tracheophyta</taxon>
        <taxon>Spermatophyta</taxon>
        <taxon>Magnoliopsida</taxon>
        <taxon>eudicotyledons</taxon>
        <taxon>Gunneridae</taxon>
        <taxon>Pentapetalae</taxon>
        <taxon>rosids</taxon>
        <taxon>fabids</taxon>
        <taxon>Rosales</taxon>
        <taxon>Rosaceae</taxon>
        <taxon>Amygdaloideae</taxon>
        <taxon>Amygdaleae</taxon>
        <taxon>Prunus</taxon>
    </lineage>
</organism>
<feature type="domain" description="DUF4371" evidence="1">
    <location>
        <begin position="5"/>
        <end position="120"/>
    </location>
</feature>
<dbReference type="Pfam" id="PF14291">
    <property type="entry name" value="DUF4371"/>
    <property type="match status" value="1"/>
</dbReference>
<protein>
    <recommendedName>
        <fullName evidence="1">DUF4371 domain-containing protein</fullName>
    </recommendedName>
</protein>
<proteinExistence type="predicted"/>
<dbReference type="EMBL" id="JAJFAZ020000006">
    <property type="protein sequence ID" value="KAI5322098.1"/>
    <property type="molecule type" value="Genomic_DNA"/>
</dbReference>
<accession>A0AAD4VBZ5</accession>
<dbReference type="Proteomes" id="UP001054821">
    <property type="component" value="Chromosome 6"/>
</dbReference>
<name>A0AAD4VBZ5_PRUDU</name>
<reference evidence="2 3" key="1">
    <citation type="journal article" date="2022" name="G3 (Bethesda)">
        <title>Whole-genome sequence and methylome profiling of the almond [Prunus dulcis (Mill.) D.A. Webb] cultivar 'Nonpareil'.</title>
        <authorList>
            <person name="D'Amico-Willman K.M."/>
            <person name="Ouma W.Z."/>
            <person name="Meulia T."/>
            <person name="Sideli G.M."/>
            <person name="Gradziel T.M."/>
            <person name="Fresnedo-Ramirez J."/>
        </authorList>
    </citation>
    <scope>NUCLEOTIDE SEQUENCE [LARGE SCALE GENOMIC DNA]</scope>
    <source>
        <strain evidence="2">Clone GOH B32 T37-40</strain>
    </source>
</reference>
<evidence type="ECO:0000259" key="1">
    <source>
        <dbReference type="Pfam" id="PF14291"/>
    </source>
</evidence>
<comment type="caution">
    <text evidence="2">The sequence shown here is derived from an EMBL/GenBank/DDBJ whole genome shotgun (WGS) entry which is preliminary data.</text>
</comment>
<dbReference type="PANTHER" id="PTHR45749:SF36">
    <property type="entry name" value="ZINC FINGER MYM-TYPE PROTEIN 1-LIKE"/>
    <property type="match status" value="1"/>
</dbReference>
<dbReference type="AlphaFoldDB" id="A0AAD4VBZ5"/>
<gene>
    <name evidence="2" type="ORF">L3X38_031170</name>
</gene>
<sequence>MGSKAFTGAGFKNWKKMRERMKVHVGPVGSVHNKVREAATNLMNQNTHIETVMGKRSKQARMAYRRCLIASIKCTKFLLKQGLSFRGNDENATSSNSGNYLELLQFLADNDEKLKKLHWKMHRGISMDEARDVSVKEQMAVVLRYVDDKGHIIEKLRGQGYNGASNMRALVTVARILILPLSSQPLIVWLTMLEHFVSGVMHLDINSKKIL</sequence>
<evidence type="ECO:0000313" key="3">
    <source>
        <dbReference type="Proteomes" id="UP001054821"/>
    </source>
</evidence>
<evidence type="ECO:0000313" key="2">
    <source>
        <dbReference type="EMBL" id="KAI5322098.1"/>
    </source>
</evidence>
<keyword evidence="3" id="KW-1185">Reference proteome</keyword>